<organism evidence="4 5">
    <name type="scientific">Erythrobacter westpacificensis</name>
    <dbReference type="NCBI Taxonomy" id="1055231"/>
    <lineage>
        <taxon>Bacteria</taxon>
        <taxon>Pseudomonadati</taxon>
        <taxon>Pseudomonadota</taxon>
        <taxon>Alphaproteobacteria</taxon>
        <taxon>Sphingomonadales</taxon>
        <taxon>Erythrobacteraceae</taxon>
        <taxon>Erythrobacter/Porphyrobacter group</taxon>
        <taxon>Erythrobacter</taxon>
    </lineage>
</organism>
<dbReference type="Pfam" id="PF03109">
    <property type="entry name" value="ABC1"/>
    <property type="match status" value="1"/>
</dbReference>
<evidence type="ECO:0000256" key="1">
    <source>
        <dbReference type="ARBA" id="ARBA00009670"/>
    </source>
</evidence>
<evidence type="ECO:0000313" key="4">
    <source>
        <dbReference type="EMBL" id="GAA5056477.1"/>
    </source>
</evidence>
<sequence length="533" mass="58304">MRSEPMKRDLENSVGELTRLAELGQIFARHGLKNLGSLLGIMPVSEKEPDTEDLRPASVVALLRDVGPVGIKLGQLLATRSDLFTQPWISAFGTLHDQVEPLPFDKIEPVIVSAWGSDWEREFAAFERNPIASASIAQTYVATLLDGSETIVKIRRPGMASRIEADMRLLTRLAGLAERRSSDIARYRPVEFLQTFAKNLAREMDLAAEARACERIGGYLEMLGVKTPAIHWELTGLTINVQEALGGKPASRHPATDPAGNAQFAKRYADAVLRMILLNGEFHGDPHPGNVFWMEGNQVGFIDFGSVGFLSGARRQEIVRLIFAIANEQIDKVADVLLDWAGNPLVERAQLVMDLDELIAEFRGTALAGIEFAAIFDQVFGLLRDYRLVLPPDLAILLRTLLTAEGFVRSLAPDYNIAEETKPIVMQLFAERFSIGAARNHLAKVRSGLLDFSASLPELIENVASVARSGTIQVSIDPASLNHLTREGHRSTPVKGPVVAALIVSAALLADQSLLLAGIVVAFAVFALVRKWN</sequence>
<comment type="caution">
    <text evidence="4">The sequence shown here is derived from an EMBL/GenBank/DDBJ whole genome shotgun (WGS) entry which is preliminary data.</text>
</comment>
<feature type="domain" description="ABC1 atypical kinase-like" evidence="3">
    <location>
        <begin position="95"/>
        <end position="336"/>
    </location>
</feature>
<dbReference type="Proteomes" id="UP001500518">
    <property type="component" value="Unassembled WGS sequence"/>
</dbReference>
<proteinExistence type="inferred from homology"/>
<accession>A0ABP9KI23</accession>
<reference evidence="5" key="1">
    <citation type="journal article" date="2019" name="Int. J. Syst. Evol. Microbiol.">
        <title>The Global Catalogue of Microorganisms (GCM) 10K type strain sequencing project: providing services to taxonomists for standard genome sequencing and annotation.</title>
        <authorList>
            <consortium name="The Broad Institute Genomics Platform"/>
            <consortium name="The Broad Institute Genome Sequencing Center for Infectious Disease"/>
            <person name="Wu L."/>
            <person name="Ma J."/>
        </authorList>
    </citation>
    <scope>NUCLEOTIDE SEQUENCE [LARGE SCALE GENOMIC DNA]</scope>
    <source>
        <strain evidence="5">JCM 18014</strain>
    </source>
</reference>
<protein>
    <submittedName>
        <fullName evidence="4">2-polyprenylphenol 6-hydroxylase</fullName>
    </submittedName>
</protein>
<dbReference type="EMBL" id="BAABHV010000011">
    <property type="protein sequence ID" value="GAA5056477.1"/>
    <property type="molecule type" value="Genomic_DNA"/>
</dbReference>
<comment type="similarity">
    <text evidence="1">Belongs to the protein kinase superfamily. ADCK protein kinase family.</text>
</comment>
<feature type="transmembrane region" description="Helical" evidence="2">
    <location>
        <begin position="499"/>
        <end position="529"/>
    </location>
</feature>
<evidence type="ECO:0000313" key="5">
    <source>
        <dbReference type="Proteomes" id="UP001500518"/>
    </source>
</evidence>
<evidence type="ECO:0000256" key="2">
    <source>
        <dbReference type="SAM" id="Phobius"/>
    </source>
</evidence>
<dbReference type="SUPFAM" id="SSF56112">
    <property type="entry name" value="Protein kinase-like (PK-like)"/>
    <property type="match status" value="1"/>
</dbReference>
<dbReference type="PANTHER" id="PTHR10566:SF113">
    <property type="entry name" value="PROTEIN ACTIVITY OF BC1 COMPLEX KINASE 7, CHLOROPLASTIC"/>
    <property type="match status" value="1"/>
</dbReference>
<keyword evidence="5" id="KW-1185">Reference proteome</keyword>
<dbReference type="InterPro" id="IPR004147">
    <property type="entry name" value="ABC1_dom"/>
</dbReference>
<dbReference type="PANTHER" id="PTHR10566">
    <property type="entry name" value="CHAPERONE-ACTIVITY OF BC1 COMPLEX CABC1 -RELATED"/>
    <property type="match status" value="1"/>
</dbReference>
<keyword evidence="2" id="KW-0472">Membrane</keyword>
<name>A0ABP9KI23_9SPHN</name>
<dbReference type="CDD" id="cd05121">
    <property type="entry name" value="ABC1_ADCK3-like"/>
    <property type="match status" value="1"/>
</dbReference>
<gene>
    <name evidence="4" type="primary">ubiB_2</name>
    <name evidence="4" type="ORF">GCM10023208_21250</name>
</gene>
<dbReference type="InterPro" id="IPR011009">
    <property type="entry name" value="Kinase-like_dom_sf"/>
</dbReference>
<keyword evidence="2" id="KW-0812">Transmembrane</keyword>
<evidence type="ECO:0000259" key="3">
    <source>
        <dbReference type="Pfam" id="PF03109"/>
    </source>
</evidence>
<dbReference type="InterPro" id="IPR050154">
    <property type="entry name" value="UbiB_kinase"/>
</dbReference>
<keyword evidence="2" id="KW-1133">Transmembrane helix</keyword>